<dbReference type="InterPro" id="IPR020845">
    <property type="entry name" value="AMP-binding_CS"/>
</dbReference>
<dbReference type="Pfam" id="PF00501">
    <property type="entry name" value="AMP-binding"/>
    <property type="match status" value="2"/>
</dbReference>
<dbReference type="Pfam" id="PF00550">
    <property type="entry name" value="PP-binding"/>
    <property type="match status" value="2"/>
</dbReference>
<dbReference type="Gene3D" id="3.30.559.30">
    <property type="entry name" value="Nonribosomal peptide synthetase, condensation domain"/>
    <property type="match status" value="3"/>
</dbReference>
<dbReference type="SUPFAM" id="SSF55048">
    <property type="entry name" value="Probable ACP-binding domain of malonyl-CoA ACP transacylase"/>
    <property type="match status" value="1"/>
</dbReference>
<evidence type="ECO:0000256" key="3">
    <source>
        <dbReference type="ARBA" id="ARBA00022553"/>
    </source>
</evidence>
<dbReference type="Gene3D" id="3.20.20.30">
    <property type="entry name" value="Luciferase-like domain"/>
    <property type="match status" value="1"/>
</dbReference>
<dbReference type="NCBIfam" id="TIGR01733">
    <property type="entry name" value="AA-adenyl-dom"/>
    <property type="match status" value="1"/>
</dbReference>
<dbReference type="Gene3D" id="3.30.70.250">
    <property type="entry name" value="Malonyl-CoA ACP transacylase, ACP-binding"/>
    <property type="match status" value="1"/>
</dbReference>
<dbReference type="InterPro" id="IPR018201">
    <property type="entry name" value="Ketoacyl_synth_AS"/>
</dbReference>
<proteinExistence type="inferred from homology"/>
<dbReference type="SMART" id="SM00823">
    <property type="entry name" value="PKS_PP"/>
    <property type="match status" value="2"/>
</dbReference>
<evidence type="ECO:0000256" key="1">
    <source>
        <dbReference type="ARBA" id="ARBA00001957"/>
    </source>
</evidence>
<dbReference type="PANTHER" id="PTHR45527">
    <property type="entry name" value="NONRIBOSOMAL PEPTIDE SYNTHETASE"/>
    <property type="match status" value="1"/>
</dbReference>
<dbReference type="Gene3D" id="3.40.50.980">
    <property type="match status" value="2"/>
</dbReference>
<dbReference type="InterPro" id="IPR020806">
    <property type="entry name" value="PKS_PP-bd"/>
</dbReference>
<dbReference type="InterPro" id="IPR016036">
    <property type="entry name" value="Malonyl_transacylase_ACP-bd"/>
</dbReference>
<dbReference type="InterPro" id="IPR009081">
    <property type="entry name" value="PP-bd_ACP"/>
</dbReference>
<dbReference type="InterPro" id="IPR010071">
    <property type="entry name" value="AA_adenyl_dom"/>
</dbReference>
<dbReference type="SUPFAM" id="SSF52777">
    <property type="entry name" value="CoA-dependent acyltransferases"/>
    <property type="match status" value="6"/>
</dbReference>
<comment type="similarity">
    <text evidence="6">In the C-terminal section; belongs to the NRP synthetase family.</text>
</comment>
<dbReference type="CDD" id="cd05930">
    <property type="entry name" value="A_NRPS"/>
    <property type="match status" value="1"/>
</dbReference>
<keyword evidence="2" id="KW-0596">Phosphopantetheine</keyword>
<feature type="region of interest" description="Disordered" evidence="7">
    <location>
        <begin position="2262"/>
        <end position="2297"/>
    </location>
</feature>
<evidence type="ECO:0000313" key="10">
    <source>
        <dbReference type="EMBL" id="WNG46960.1"/>
    </source>
</evidence>
<dbReference type="PANTHER" id="PTHR45527:SF1">
    <property type="entry name" value="FATTY ACID SYNTHASE"/>
    <property type="match status" value="1"/>
</dbReference>
<dbReference type="SUPFAM" id="SSF47336">
    <property type="entry name" value="ACP-like"/>
    <property type="match status" value="2"/>
</dbReference>
<dbReference type="PROSITE" id="PS00012">
    <property type="entry name" value="PHOSPHOPANTETHEINE"/>
    <property type="match status" value="2"/>
</dbReference>
<dbReference type="Pfam" id="PF00698">
    <property type="entry name" value="Acyl_transf_1"/>
    <property type="match status" value="1"/>
</dbReference>
<dbReference type="InterPro" id="IPR014030">
    <property type="entry name" value="Ketoacyl_synth_N"/>
</dbReference>
<dbReference type="Pfam" id="PF02801">
    <property type="entry name" value="Ketoacyl-synt_C"/>
    <property type="match status" value="1"/>
</dbReference>
<dbReference type="PROSITE" id="PS00606">
    <property type="entry name" value="KS3_1"/>
    <property type="match status" value="1"/>
</dbReference>
<evidence type="ECO:0000256" key="4">
    <source>
        <dbReference type="ARBA" id="ARBA00022679"/>
    </source>
</evidence>
<reference evidence="10 11" key="1">
    <citation type="submission" date="2019-08" db="EMBL/GenBank/DDBJ databases">
        <title>Archangium and Cystobacter genomes.</title>
        <authorList>
            <person name="Chen I.-C.K."/>
            <person name="Wielgoss S."/>
        </authorList>
    </citation>
    <scope>NUCLEOTIDE SEQUENCE [LARGE SCALE GENOMIC DNA]</scope>
    <source>
        <strain evidence="10 11">Cbm 6</strain>
    </source>
</reference>
<dbReference type="InterPro" id="IPR024011">
    <property type="entry name" value="Biosynth_lucif-like_mOase_dom"/>
</dbReference>
<dbReference type="InterPro" id="IPR023213">
    <property type="entry name" value="CAT-like_dom_sf"/>
</dbReference>
<dbReference type="Gene3D" id="3.40.366.10">
    <property type="entry name" value="Malonyl-Coenzyme A Acyl Carrier Protein, domain 2"/>
    <property type="match status" value="1"/>
</dbReference>
<evidence type="ECO:0000259" key="9">
    <source>
        <dbReference type="PROSITE" id="PS52004"/>
    </source>
</evidence>
<dbReference type="InterPro" id="IPR014043">
    <property type="entry name" value="Acyl_transferase_dom"/>
</dbReference>
<dbReference type="PROSITE" id="PS50075">
    <property type="entry name" value="CARRIER"/>
    <property type="match status" value="2"/>
</dbReference>
<dbReference type="Gene3D" id="1.10.1200.10">
    <property type="entry name" value="ACP-like"/>
    <property type="match status" value="2"/>
</dbReference>
<dbReference type="InterPro" id="IPR001242">
    <property type="entry name" value="Condensation_dom"/>
</dbReference>
<dbReference type="SUPFAM" id="SSF53901">
    <property type="entry name" value="Thiolase-like"/>
    <property type="match status" value="1"/>
</dbReference>
<evidence type="ECO:0000256" key="2">
    <source>
        <dbReference type="ARBA" id="ARBA00022450"/>
    </source>
</evidence>
<dbReference type="InterPro" id="IPR001227">
    <property type="entry name" value="Ac_transferase_dom_sf"/>
</dbReference>
<keyword evidence="5" id="KW-0677">Repeat</keyword>
<dbReference type="PROSITE" id="PS00455">
    <property type="entry name" value="AMP_BINDING"/>
    <property type="match status" value="1"/>
</dbReference>
<dbReference type="Gene3D" id="3.40.50.12780">
    <property type="entry name" value="N-terminal domain of ligase-like"/>
    <property type="match status" value="2"/>
</dbReference>
<accession>A0ABY9WT48</accession>
<dbReference type="EMBL" id="CP043494">
    <property type="protein sequence ID" value="WNG46960.1"/>
    <property type="molecule type" value="Genomic_DNA"/>
</dbReference>
<dbReference type="InterPro" id="IPR045851">
    <property type="entry name" value="AMP-bd_C_sf"/>
</dbReference>
<dbReference type="NCBIfam" id="TIGR04020">
    <property type="entry name" value="seco_metab_LLM"/>
    <property type="match status" value="1"/>
</dbReference>
<organism evidence="10 11">
    <name type="scientific">Archangium minus</name>
    <dbReference type="NCBI Taxonomy" id="83450"/>
    <lineage>
        <taxon>Bacteria</taxon>
        <taxon>Pseudomonadati</taxon>
        <taxon>Myxococcota</taxon>
        <taxon>Myxococcia</taxon>
        <taxon>Myxococcales</taxon>
        <taxon>Cystobacterineae</taxon>
        <taxon>Archangiaceae</taxon>
        <taxon>Archangium</taxon>
    </lineage>
</organism>
<dbReference type="InterPro" id="IPR025110">
    <property type="entry name" value="AMP-bd_C"/>
</dbReference>
<dbReference type="InterPro" id="IPR011251">
    <property type="entry name" value="Luciferase-like_dom"/>
</dbReference>
<dbReference type="InterPro" id="IPR014031">
    <property type="entry name" value="Ketoacyl_synth_C"/>
</dbReference>
<dbReference type="Gene3D" id="2.30.38.10">
    <property type="entry name" value="Luciferase, Domain 3"/>
    <property type="match status" value="1"/>
</dbReference>
<dbReference type="CDD" id="cd00833">
    <property type="entry name" value="PKS"/>
    <property type="match status" value="1"/>
</dbReference>
<dbReference type="InterPro" id="IPR036736">
    <property type="entry name" value="ACP-like_sf"/>
</dbReference>
<name>A0ABY9WT48_9BACT</name>
<comment type="cofactor">
    <cofactor evidence="1">
        <name>pantetheine 4'-phosphate</name>
        <dbReference type="ChEBI" id="CHEBI:47942"/>
    </cofactor>
</comment>
<dbReference type="Pfam" id="PF00668">
    <property type="entry name" value="Condensation"/>
    <property type="match status" value="3"/>
</dbReference>
<dbReference type="Pfam" id="PF13193">
    <property type="entry name" value="AMP-binding_C"/>
    <property type="match status" value="1"/>
</dbReference>
<keyword evidence="11" id="KW-1185">Reference proteome</keyword>
<dbReference type="InterPro" id="IPR016039">
    <property type="entry name" value="Thiolase-like"/>
</dbReference>
<evidence type="ECO:0000313" key="11">
    <source>
        <dbReference type="Proteomes" id="UP001611383"/>
    </source>
</evidence>
<evidence type="ECO:0000259" key="8">
    <source>
        <dbReference type="PROSITE" id="PS50075"/>
    </source>
</evidence>
<dbReference type="RefSeq" id="WP_395823877.1">
    <property type="nucleotide sequence ID" value="NZ_CP043494.1"/>
</dbReference>
<dbReference type="PROSITE" id="PS52004">
    <property type="entry name" value="KS3_2"/>
    <property type="match status" value="1"/>
</dbReference>
<feature type="compositionally biased region" description="Pro residues" evidence="7">
    <location>
        <begin position="896"/>
        <end position="922"/>
    </location>
</feature>
<dbReference type="InterPro" id="IPR000873">
    <property type="entry name" value="AMP-dep_synth/lig_dom"/>
</dbReference>
<feature type="domain" description="Carrier" evidence="8">
    <location>
        <begin position="3259"/>
        <end position="3333"/>
    </location>
</feature>
<keyword evidence="4" id="KW-0808">Transferase</keyword>
<dbReference type="Gene3D" id="3.30.559.10">
    <property type="entry name" value="Chloramphenicol acetyltransferase-like domain"/>
    <property type="match status" value="3"/>
</dbReference>
<dbReference type="Proteomes" id="UP001611383">
    <property type="component" value="Chromosome"/>
</dbReference>
<dbReference type="SUPFAM" id="SSF56801">
    <property type="entry name" value="Acetyl-CoA synthetase-like"/>
    <property type="match status" value="3"/>
</dbReference>
<dbReference type="InterPro" id="IPR020841">
    <property type="entry name" value="PKS_Beta-ketoAc_synthase_dom"/>
</dbReference>
<evidence type="ECO:0000256" key="7">
    <source>
        <dbReference type="SAM" id="MobiDB-lite"/>
    </source>
</evidence>
<dbReference type="Pfam" id="PF22621">
    <property type="entry name" value="CurL-like_PKS_C"/>
    <property type="match status" value="1"/>
</dbReference>
<protein>
    <submittedName>
        <fullName evidence="10">Amino acid adenylation domain-containing protein</fullName>
    </submittedName>
</protein>
<dbReference type="CDD" id="cd19531">
    <property type="entry name" value="LCL_NRPS-like"/>
    <property type="match status" value="2"/>
</dbReference>
<feature type="domain" description="Carrier" evidence="8">
    <location>
        <begin position="933"/>
        <end position="1008"/>
    </location>
</feature>
<evidence type="ECO:0000256" key="5">
    <source>
        <dbReference type="ARBA" id="ARBA00022737"/>
    </source>
</evidence>
<dbReference type="SMART" id="SM00827">
    <property type="entry name" value="PKS_AT"/>
    <property type="match status" value="1"/>
</dbReference>
<keyword evidence="3" id="KW-0597">Phosphoprotein</keyword>
<dbReference type="Gene3D" id="3.30.300.30">
    <property type="match status" value="1"/>
</dbReference>
<dbReference type="InterPro" id="IPR016035">
    <property type="entry name" value="Acyl_Trfase/lysoPLipase"/>
</dbReference>
<dbReference type="Pfam" id="PF00109">
    <property type="entry name" value="ketoacyl-synt"/>
    <property type="match status" value="1"/>
</dbReference>
<dbReference type="SMART" id="SM00825">
    <property type="entry name" value="PKS_KS"/>
    <property type="match status" value="1"/>
</dbReference>
<dbReference type="SUPFAM" id="SSF52151">
    <property type="entry name" value="FabD/lysophospholipase-like"/>
    <property type="match status" value="1"/>
</dbReference>
<dbReference type="NCBIfam" id="TIGR01720">
    <property type="entry name" value="NRPS-para261"/>
    <property type="match status" value="1"/>
</dbReference>
<evidence type="ECO:0000256" key="6">
    <source>
        <dbReference type="ARBA" id="ARBA00029443"/>
    </source>
</evidence>
<dbReference type="InterPro" id="IPR010060">
    <property type="entry name" value="NRPS_synth"/>
</dbReference>
<gene>
    <name evidence="10" type="ORF">F0U60_24630</name>
</gene>
<dbReference type="InterPro" id="IPR036661">
    <property type="entry name" value="Luciferase-like_sf"/>
</dbReference>
<feature type="domain" description="Ketosynthase family 3 (KS3)" evidence="9">
    <location>
        <begin position="11"/>
        <end position="437"/>
    </location>
</feature>
<dbReference type="CDD" id="cd19534">
    <property type="entry name" value="E_NRPS"/>
    <property type="match status" value="1"/>
</dbReference>
<dbReference type="Gene3D" id="3.30.70.3290">
    <property type="match status" value="1"/>
</dbReference>
<sequence>MAEQEMMEGTGNDIAIIGMAGRFPGAGDVQSFWKNLREGVESISRFREDELEASPIVPAALRGHPDFVRAGGVLEGADLFDPEFFDIAPREALWMDPQQRVFLECAWAALENAAYDPDRFPGKISLYAGVGQSGHVLSLLGHVKKEPAALFEALGTTTAENAATKVSFKLKLRGESLAIYTACSTGLVSVHMACQSLLLRQSDIALAGAVRISLPQRTGYLFQEGMIFSPDGHCRAFDARARGTVSGNGVGVVVLKPLADALRDGDHVYAVIKGSAINNDGNLKVGYTAPSVEGQSEVISEALAYAGVEAGDIGYVEAHGTGTPLGDPIEIAALTRAYRRDTDARRFCGIGSVKTNIGHLDTAAGIAGLLKATLALYHEELPPSLHFERPNPAIDFEGSPFSVVTERREWKRGESPRLAGVSSFGIGGTNAHAILGEAPLVEGQPSARPHQLVTLSARTPSALEAMTHELAAYLEARPEVDLADLAFTRAVGRKAFEHRRTVVAENVAGLLARLKSPPASRSLANLEAAREQRVAFLFPGQGSQSVGMARELYASEPVFREHAEACLSLLALRMGKDPRPVLFPEPGQEAAAREAMADPRNALPALFTVEYALARLWMDWGIEPHAMLGHSLGEYVVACLAGVMSLEDALTLVVARGRLMADMPLGAMTAVGASEEELRPLLNGGLSLAAVNGASRCVVSGPVPEVERLEQELSRRNVGVLRLPVRHAFHSADVEPVMPELQRVVAGLRLSAPQRPYVSSLTGTWIRPEEATDPSYWVRQMRQPVRFSEGLDTLLRDGCVIHLEVGPDQALTALAKLRLRGEAGAMAVPSLPRSGVSTSQHGTLLEAVGTLWKAGLEIRWERFYAHERRLRIPLPTHPFERRRFSLEPKWVDAPELPSPEPSARPAPTPVPSAVPSPVPSAVPSPVAVEGVAGPSNDIERQVMEIWRERLGLADFGIHDNFLELGGNSLMAAQVLTRLRETFPVQLPLSDLFEAPTVAGVAARIEARLKDLQPGSGRVPVPPIVSIPREGVLPLSFVQERVCALERFTPGTPTLNMPVALRLTGTLDVAVLERSLGEVIRRHEALRTTYATVDGRAVLRVAPSLALPLPVTVLEGSREVREAEAMRLAREEAARPFSLERGPVIRASLIRIDTDVHLLLATVHHVVSDTLSMVVLVRELAALYEAFRLGKPSPLPALTTQYLDYAAWQRRALEAGAFADQQVYWRERMADPPGPLALPTDRPREAVRKLLGIRRPFGFSRRISDAVHALGQREGFTDFMILLAAFKALLARYAGQDDVVVGTPIGNRTRGELEPLIGYVAHAVPLRTDLSGDPPFLELLSRVRDTTLGAYANPDIPYEHLVRELEPGKDPERARLFDALFVLHAGFASTMELPGLHLELVEVSEIPAQFGATLSHLSIYMGESEHGFSGTLEYASELFDPPTIDRLLGHLEALLESAVAQPGQRLSELSLLTEAERRQLAAPVSTPNAEAASVVALLEAQASRSPEGLAVSAGETGLSWRELRERALRLAGLLVQKGVGPEQLVAVCLEPSPERLVALWAVLEAGAAWVLLPPARLRELTSLVPQGTPAPLLLTHSRLQTSLALDASRVLRVDALPGSESASPVARRVSTPDAEAMVCLEPVAGASGASLHAIHTHRTVAHLFRALDEGHEVAPGGAWLWAEEPGAQGSGLEVLWALSRGLRVVLAPESTRARFLSVGKGATSRRPLAFSLSYFANDEDGLGKRKYQLLLDGARFADTHGFSAIWTPERHFHSFGGLYPSPAITGAGIATLTENIGIRAGSVVIPLHDPLQVAEEWSMIDNLSGGRVGVSFASGWHANDFVFAPDHYARRKEIMLRGIETVRHLWRGGTVLRRNGEGKEVEISIRPRPVQAELPFWLTAAGNPDTFRLSGEMGANVLTNLMGQELDSLAEKVALYRETWRQHGHGPGRGHVSLMMHAFLGTNAEEVRRTVREPLLRYFRSSVDIFSGFAASQGLKVDARTLTPQDMDALLEHGFERYLEAGGIFGTPESCEAIIERVRRLDVDEVACLVDFGTGTEATLASLQHLDTLRRRTQPEETGPAPTVLHESGSEAEALLALVREAGVTYLHCTPALARTLTSLPGVAEALRPVRRLFVEGVAPELAASLARAAGVEVVRREGALGLGTWLPVRAQETSGLQVLPPPSTYSRLHVLDSRGQPVPVGVAGVLAVGGGGVPRGFWMAPDATRERIVPHPSEAGARLLVTGRRARLRADGSVEILPVEAPKARRPAPAPAQKQAPRAEVARRPEGPPAIPHVPRDQSLPLSFAQQRLWYLDQLEPGNVAYNNPSALRLSGRLDAAALERALNEVVRRHEVLRTTFALEDSGPVQRIAPSLSLSLEMTQLESSGERDAEIERWVLAEARKPFDLAVGPLIRTALLRVHETEHVLLVTLHHIVSDGWSAGVMLQELAFLYGAYATGAESPLPALSVQYADYAAWQHEWLRGPALEKELSWWKESLADVPVLRLPTDKARPAVQTYRGAQHRFTVPRALVDSLGALAKREGATPFMVFMSAYQLLLSRYSGQEDFAVGTAVAGRSRPELEPLVGCFVNSLALRADLSEDPSFVELLGRVRRTALGAFSHQEAPFEKLVDALHVPRELSHTPIFQTLLVLHNTPVPTVQLAGLTLSGMDVHAGAAKLDLALELRETSEGLWGGFEYNTDLFEPETLARMGDHFVRLLEGIAAAPEQRLSRLALLSEAERQKLLIEWNPSPAPRDSATVLESFVAQVARTPNATAVSDASEVLTYRELAARAWRIASLLRRQGVGPECVVAIALERPMEAVSAILGTLAAGGAWLPLDASHPVERLRLVLDDAGARVVLTRESLSARFKMGEGKSVVTLEASASESDSPPASLPAPHHAAYVLFTSGSTGRPKGVVVEHRQLAHATRARFEVYGAPGVTVSLSPFTFDASLAGLFWTLSHGGTLRFPESGVMDDPRALAASLAQHGVTHLIGVPVLYAQLLAAAPAGGLSSLRAVSVGGEACPRELVRAHYEALPGTPLFNEYGPTEATIWSTVHRVEPTESGSVPIGRPIPGARVYVLDERLQLVPAGVPGELYVGGAGVARGYLGRPELTSERFLADPFDASPGARLYRTGDRVRWRKDGVLEFLGRQDGQVKVRGFRIETGEVEAALAAHPGLREVAVAAREDGRGGKRLVAYVVPHQRPAPEPDALRAFLRERLPEYMVPSAFVEREVLPRTRTGKVDLRALPTPEFQSAVRSAAYVAPRNELEEGLARVWSEVLGVARVGVDDNFFELGGDSILSIQIVTRAGRAGIELSPRQVFQNPTVARLAAVANTRLAVQAEQGPVTGPVALTPIQHWFFAQEPAEPHHWNMSLLLEVRAALDTAVLERALGHLVEHHDALRLRFARGEDGWRQVCAPPGEPVRLERVDLSSVPAGVQGLEVERWATQFQGSLQLEEGPLLRAVSFDLGAGRPGRLLLVLHHLVVDGVSWRILLEDLLGAYQQLAGGVPVRLPPKTTSFQAWARGLSDHARSGALEAERSWWLERPWARVSRLPVELPGGENTEALARSVSLSLTAEETRALLQDVPRAYHTQINDALLTALAQGVGRWAGNPLVLVDVEGHGREELLAGLDASRTVGWFTTFFPALLEVPEAGGPGEALRAVKEQLRAVPSKGMGYGLLRHLGKDSRLAALPSAEVSFNYLGQVDGALSGNGMLTLAPEGMGPQRGPRTRRPYLLDVVGAVLGGRLQMTWTYGEALHRRETVEKLAADFLERLRALIAHCQSPEAGGHTPSDFPLAKVKQTQLDKLSARFGKKTR</sequence>
<dbReference type="InterPro" id="IPR006162">
    <property type="entry name" value="Ppantetheine_attach_site"/>
</dbReference>
<feature type="region of interest" description="Disordered" evidence="7">
    <location>
        <begin position="895"/>
        <end position="931"/>
    </location>
</feature>
<dbReference type="Gene3D" id="3.40.47.10">
    <property type="match status" value="1"/>
</dbReference>
<dbReference type="SUPFAM" id="SSF51679">
    <property type="entry name" value="Bacterial luciferase-like"/>
    <property type="match status" value="1"/>
</dbReference>
<dbReference type="Pfam" id="PF00296">
    <property type="entry name" value="Bac_luciferase"/>
    <property type="match status" value="1"/>
</dbReference>
<dbReference type="InterPro" id="IPR042099">
    <property type="entry name" value="ANL_N_sf"/>
</dbReference>